<dbReference type="EMBL" id="HBUF01223728">
    <property type="protein sequence ID" value="CAG6670605.1"/>
    <property type="molecule type" value="Transcribed_RNA"/>
</dbReference>
<protein>
    <submittedName>
        <fullName evidence="3">Uncharacterized protein</fullName>
    </submittedName>
</protein>
<feature type="compositionally biased region" description="Polar residues" evidence="2">
    <location>
        <begin position="375"/>
        <end position="388"/>
    </location>
</feature>
<dbReference type="InterPro" id="IPR026806">
    <property type="entry name" value="CDV3"/>
</dbReference>
<dbReference type="GO" id="GO:0005737">
    <property type="term" value="C:cytoplasm"/>
    <property type="evidence" value="ECO:0007669"/>
    <property type="project" value="TreeGrafter"/>
</dbReference>
<sequence length="437" mass="48765">MTDLDDFFAKKDKRKCGSKSEGSRPLTKPPGIKSITPVQIGRKLLEDCDVTRKNRCDSRGAEEEDDEWKPYDAEEKKDYSGLKIQALVLPETDEADPETADEHRKQPNGPWKIADVPSPHTEEPSDGAYVNPIQRVIGKSQITAAHAAPDVKSNIVFPTLSEGLKVGTNQDCSNKGRASRAEQNREATKPVEIASRVISRNGLRNSNTDTEGKHWEMLRNGPRNAKLGNISRNGLRNGRNTINTKTNQGEISRILSRNDPCNIIEPEFEQTEISRVISRNGTRNTETNQGEMSRILSRYDPCNNIEPEFEQRVISRVISRNSPRNGVDTEFKEGQISRTDPRNVHTTDPILRNGSWNTASIIGDAVPNPTRLNRIPTNRLNTPKTNVGRNERENLNPSSAPEGKFIECQNEATIRVGKYLPPGLRQKFSVQTGSTLG</sequence>
<dbReference type="Pfam" id="PF15359">
    <property type="entry name" value="CDV3"/>
    <property type="match status" value="1"/>
</dbReference>
<evidence type="ECO:0000313" key="3">
    <source>
        <dbReference type="EMBL" id="CAG6670605.1"/>
    </source>
</evidence>
<feature type="region of interest" description="Disordered" evidence="2">
    <location>
        <begin position="168"/>
        <end position="189"/>
    </location>
</feature>
<feature type="compositionally biased region" description="Basic and acidic residues" evidence="2">
    <location>
        <begin position="43"/>
        <end position="61"/>
    </location>
</feature>
<accession>A0A8D8SLZ0</accession>
<dbReference type="EMBL" id="HBUF01223730">
    <property type="protein sequence ID" value="CAG6670607.1"/>
    <property type="molecule type" value="Transcribed_RNA"/>
</dbReference>
<organism evidence="3">
    <name type="scientific">Cacopsylla melanoneura</name>
    <dbReference type="NCBI Taxonomy" id="428564"/>
    <lineage>
        <taxon>Eukaryota</taxon>
        <taxon>Metazoa</taxon>
        <taxon>Ecdysozoa</taxon>
        <taxon>Arthropoda</taxon>
        <taxon>Hexapoda</taxon>
        <taxon>Insecta</taxon>
        <taxon>Pterygota</taxon>
        <taxon>Neoptera</taxon>
        <taxon>Paraneoptera</taxon>
        <taxon>Hemiptera</taxon>
        <taxon>Sternorrhyncha</taxon>
        <taxon>Psylloidea</taxon>
        <taxon>Psyllidae</taxon>
        <taxon>Psyllinae</taxon>
        <taxon>Cacopsylla</taxon>
    </lineage>
</organism>
<dbReference type="PANTHER" id="PTHR16284">
    <property type="entry name" value="PROTEIN CDV3 HOMOLOG"/>
    <property type="match status" value="1"/>
</dbReference>
<feature type="compositionally biased region" description="Polar residues" evidence="2">
    <location>
        <begin position="230"/>
        <end position="250"/>
    </location>
</feature>
<name>A0A8D8SLZ0_9HEMI</name>
<evidence type="ECO:0000256" key="2">
    <source>
        <dbReference type="SAM" id="MobiDB-lite"/>
    </source>
</evidence>
<dbReference type="PANTHER" id="PTHR16284:SF13">
    <property type="entry name" value="PROTEIN CDV3 HOMOLOG"/>
    <property type="match status" value="1"/>
</dbReference>
<comment type="similarity">
    <text evidence="1">Belongs to the CDV3 family.</text>
</comment>
<feature type="region of interest" description="Disordered" evidence="2">
    <location>
        <begin position="91"/>
        <end position="125"/>
    </location>
</feature>
<reference evidence="3" key="1">
    <citation type="submission" date="2021-05" db="EMBL/GenBank/DDBJ databases">
        <authorList>
            <person name="Alioto T."/>
            <person name="Alioto T."/>
            <person name="Gomez Garrido J."/>
        </authorList>
    </citation>
    <scope>NUCLEOTIDE SEQUENCE</scope>
</reference>
<feature type="region of interest" description="Disordered" evidence="2">
    <location>
        <begin position="367"/>
        <end position="403"/>
    </location>
</feature>
<proteinExistence type="inferred from homology"/>
<dbReference type="AlphaFoldDB" id="A0A8D8SLZ0"/>
<feature type="region of interest" description="Disordered" evidence="2">
    <location>
        <begin position="221"/>
        <end position="253"/>
    </location>
</feature>
<feature type="compositionally biased region" description="Basic and acidic residues" evidence="2">
    <location>
        <begin position="179"/>
        <end position="189"/>
    </location>
</feature>
<feature type="region of interest" description="Disordered" evidence="2">
    <location>
        <begin position="12"/>
        <end position="73"/>
    </location>
</feature>
<evidence type="ECO:0000256" key="1">
    <source>
        <dbReference type="ARBA" id="ARBA00006062"/>
    </source>
</evidence>